<evidence type="ECO:0000256" key="1">
    <source>
        <dbReference type="SAM" id="Phobius"/>
    </source>
</evidence>
<keyword evidence="1" id="KW-0812">Transmembrane</keyword>
<evidence type="ECO:0000313" key="3">
    <source>
        <dbReference type="Proteomes" id="UP000183413"/>
    </source>
</evidence>
<dbReference type="AlphaFoldDB" id="A0A1I5EEV3"/>
<protein>
    <recommendedName>
        <fullName evidence="4">DUF3592 domain-containing protein</fullName>
    </recommendedName>
</protein>
<gene>
    <name evidence="2" type="ORF">SAMN04489713_10495</name>
</gene>
<dbReference type="GeneID" id="99654183"/>
<name>A0A1I5EEV3_9ACTN</name>
<dbReference type="Proteomes" id="UP000183413">
    <property type="component" value="Unassembled WGS sequence"/>
</dbReference>
<reference evidence="2 3" key="1">
    <citation type="submission" date="2016-10" db="EMBL/GenBank/DDBJ databases">
        <authorList>
            <person name="de Groot N.N."/>
        </authorList>
    </citation>
    <scope>NUCLEOTIDE SEQUENCE [LARGE SCALE GENOMIC DNA]</scope>
    <source>
        <strain evidence="2 3">DSM 43067</strain>
    </source>
</reference>
<evidence type="ECO:0000313" key="2">
    <source>
        <dbReference type="EMBL" id="SFO10034.1"/>
    </source>
</evidence>
<feature type="transmembrane region" description="Helical" evidence="1">
    <location>
        <begin position="108"/>
        <end position="127"/>
    </location>
</feature>
<keyword evidence="1" id="KW-1133">Transmembrane helix</keyword>
<keyword evidence="1" id="KW-0472">Membrane</keyword>
<evidence type="ECO:0008006" key="4">
    <source>
        <dbReference type="Google" id="ProtNLM"/>
    </source>
</evidence>
<proteinExistence type="predicted"/>
<accession>A0A1I5EEV3</accession>
<organism evidence="2 3">
    <name type="scientific">Actinomadura madurae</name>
    <dbReference type="NCBI Taxonomy" id="1993"/>
    <lineage>
        <taxon>Bacteria</taxon>
        <taxon>Bacillati</taxon>
        <taxon>Actinomycetota</taxon>
        <taxon>Actinomycetes</taxon>
        <taxon>Streptosporangiales</taxon>
        <taxon>Thermomonosporaceae</taxon>
        <taxon>Actinomadura</taxon>
    </lineage>
</organism>
<dbReference type="InParanoid" id="A0A1I5EEV3"/>
<sequence length="131" mass="15046">MVWAIVERFTGVVFLILVLPDYLKERHLTRNGVRTRAEVGRKYERVSFWRRGIVRKYDLTFTAADGTRITTRYEPSRVLEGGWEPIVYDPKHPKDLLLASDLPPKPTYVYVGVACTVFFAIFPPSLLSTLG</sequence>
<dbReference type="OrthoDB" id="3477349at2"/>
<dbReference type="EMBL" id="FOVH01000004">
    <property type="protein sequence ID" value="SFO10034.1"/>
    <property type="molecule type" value="Genomic_DNA"/>
</dbReference>
<keyword evidence="3" id="KW-1185">Reference proteome</keyword>
<dbReference type="RefSeq" id="WP_021593205.1">
    <property type="nucleotide sequence ID" value="NZ_CP083237.1"/>
</dbReference>